<dbReference type="PROSITE" id="PS50006">
    <property type="entry name" value="FHA_DOMAIN"/>
    <property type="match status" value="1"/>
</dbReference>
<gene>
    <name evidence="4" type="ORF">VKT23_011391</name>
</gene>
<dbReference type="InterPro" id="IPR008984">
    <property type="entry name" value="SMAD_FHA_dom_sf"/>
</dbReference>
<name>A0ABR1J9W7_9AGAR</name>
<keyword evidence="5" id="KW-1185">Reference proteome</keyword>
<feature type="domain" description="FHA" evidence="2">
    <location>
        <begin position="90"/>
        <end position="140"/>
    </location>
</feature>
<dbReference type="InterPro" id="IPR000467">
    <property type="entry name" value="G_patch_dom"/>
</dbReference>
<dbReference type="InterPro" id="IPR000253">
    <property type="entry name" value="FHA_dom"/>
</dbReference>
<organism evidence="4 5">
    <name type="scientific">Marasmiellus scandens</name>
    <dbReference type="NCBI Taxonomy" id="2682957"/>
    <lineage>
        <taxon>Eukaryota</taxon>
        <taxon>Fungi</taxon>
        <taxon>Dikarya</taxon>
        <taxon>Basidiomycota</taxon>
        <taxon>Agaricomycotina</taxon>
        <taxon>Agaricomycetes</taxon>
        <taxon>Agaricomycetidae</taxon>
        <taxon>Agaricales</taxon>
        <taxon>Marasmiineae</taxon>
        <taxon>Omphalotaceae</taxon>
        <taxon>Marasmiellus</taxon>
    </lineage>
</organism>
<dbReference type="Gene3D" id="2.60.200.20">
    <property type="match status" value="1"/>
</dbReference>
<dbReference type="EMBL" id="JBANRG010000024">
    <property type="protein sequence ID" value="KAK7454638.1"/>
    <property type="molecule type" value="Genomic_DNA"/>
</dbReference>
<reference evidence="4 5" key="1">
    <citation type="submission" date="2024-01" db="EMBL/GenBank/DDBJ databases">
        <title>A draft genome for the cacao thread blight pathogen Marasmiellus scandens.</title>
        <authorList>
            <person name="Baruah I.K."/>
            <person name="Leung J."/>
            <person name="Bukari Y."/>
            <person name="Amoako-Attah I."/>
            <person name="Meinhardt L.W."/>
            <person name="Bailey B.A."/>
            <person name="Cohen S.P."/>
        </authorList>
    </citation>
    <scope>NUCLEOTIDE SEQUENCE [LARGE SCALE GENOMIC DNA]</scope>
    <source>
        <strain evidence="4 5">GH-19</strain>
    </source>
</reference>
<evidence type="ECO:0000313" key="5">
    <source>
        <dbReference type="Proteomes" id="UP001498398"/>
    </source>
</evidence>
<dbReference type="PROSITE" id="PS50174">
    <property type="entry name" value="G_PATCH"/>
    <property type="match status" value="1"/>
</dbReference>
<evidence type="ECO:0008006" key="6">
    <source>
        <dbReference type="Google" id="ProtNLM"/>
    </source>
</evidence>
<dbReference type="Pfam" id="PF00498">
    <property type="entry name" value="FHA"/>
    <property type="match status" value="1"/>
</dbReference>
<proteinExistence type="predicted"/>
<evidence type="ECO:0000256" key="1">
    <source>
        <dbReference type="SAM" id="MobiDB-lite"/>
    </source>
</evidence>
<comment type="caution">
    <text evidence="4">The sequence shown here is derived from an EMBL/GenBank/DDBJ whole genome shotgun (WGS) entry which is preliminary data.</text>
</comment>
<feature type="compositionally biased region" description="Polar residues" evidence="1">
    <location>
        <begin position="283"/>
        <end position="294"/>
    </location>
</feature>
<feature type="region of interest" description="Disordered" evidence="1">
    <location>
        <begin position="246"/>
        <end position="312"/>
    </location>
</feature>
<dbReference type="InterPro" id="IPR053027">
    <property type="entry name" value="AGGF1"/>
</dbReference>
<evidence type="ECO:0000313" key="4">
    <source>
        <dbReference type="EMBL" id="KAK7454638.1"/>
    </source>
</evidence>
<dbReference type="PANTHER" id="PTHR23106">
    <property type="entry name" value="ANGIOGENIC FACTOR WITH G PATCH AND FHA DOMAINS 1"/>
    <property type="match status" value="1"/>
</dbReference>
<evidence type="ECO:0000259" key="3">
    <source>
        <dbReference type="PROSITE" id="PS50174"/>
    </source>
</evidence>
<dbReference type="Pfam" id="PF01585">
    <property type="entry name" value="G-patch"/>
    <property type="match status" value="1"/>
</dbReference>
<dbReference type="Proteomes" id="UP001498398">
    <property type="component" value="Unassembled WGS sequence"/>
</dbReference>
<dbReference type="PANTHER" id="PTHR23106:SF24">
    <property type="entry name" value="ANGIOGENIC FACTOR WITH G PATCH AND FHA DOMAINS 1"/>
    <property type="match status" value="1"/>
</dbReference>
<evidence type="ECO:0000259" key="2">
    <source>
        <dbReference type="PROSITE" id="PS50006"/>
    </source>
</evidence>
<feature type="domain" description="G-patch" evidence="3">
    <location>
        <begin position="309"/>
        <end position="357"/>
    </location>
</feature>
<accession>A0ABR1J9W7</accession>
<protein>
    <recommendedName>
        <fullName evidence="6">Angiogenic factor with G patch and FHA domains 1</fullName>
    </recommendedName>
</protein>
<dbReference type="SUPFAM" id="SSF49879">
    <property type="entry name" value="SMAD/FHA domain"/>
    <property type="match status" value="1"/>
</dbReference>
<dbReference type="SMART" id="SM00443">
    <property type="entry name" value="G_patch"/>
    <property type="match status" value="1"/>
</dbReference>
<sequence length="380" mass="41942">MEDRSIHHSSSTHTSTHDFAQYGYDGSYEWPWDSTDIASELPLDASYQQRPESSADRVKDVRGCLRVLVSASQALPSAHRIGLLDGFTEIQFGRDATDSGTPRVRLKEMEVSKLHATIYWDQSWKGWGIVDMGSKHGTFLRSFAGASTALPDDRGVRLSTPKSAGIPRRLYHSDEISIGSTTFVVHIHEDGLPCEECSPTGGDEIPLFHTRKTEDAAKARHGLETTRANDGLKAKMALTQLKRDLLSRHGEKSGSNASRRPYIDRSALRRAMRPSSEAPGATRPSSLATIQQDQGLEEQESQPEVPIPPSSIGHKLLLKQGWEPGTSLGLNGDGRIDPVDLRASSSYDRAGLGLKTISTTQPNWKGNWKDKYSRWNNQAL</sequence>